<dbReference type="GeneID" id="7204114"/>
<dbReference type="OrthoDB" id="1924787at2759"/>
<dbReference type="Proteomes" id="UP000000759">
    <property type="component" value="Chromosome 3"/>
</dbReference>
<evidence type="ECO:0000259" key="5">
    <source>
        <dbReference type="SMART" id="SM00534"/>
    </source>
</evidence>
<reference evidence="6 7" key="1">
    <citation type="journal article" date="2008" name="Nature">
        <title>The Phaeodactylum genome reveals the evolutionary history of diatom genomes.</title>
        <authorList>
            <person name="Bowler C."/>
            <person name="Allen A.E."/>
            <person name="Badger J.H."/>
            <person name="Grimwood J."/>
            <person name="Jabbari K."/>
            <person name="Kuo A."/>
            <person name="Maheswari U."/>
            <person name="Martens C."/>
            <person name="Maumus F."/>
            <person name="Otillar R.P."/>
            <person name="Rayko E."/>
            <person name="Salamov A."/>
            <person name="Vandepoele K."/>
            <person name="Beszteri B."/>
            <person name="Gruber A."/>
            <person name="Heijde M."/>
            <person name="Katinka M."/>
            <person name="Mock T."/>
            <person name="Valentin K."/>
            <person name="Verret F."/>
            <person name="Berges J.A."/>
            <person name="Brownlee C."/>
            <person name="Cadoret J.P."/>
            <person name="Chiovitti A."/>
            <person name="Choi C.J."/>
            <person name="Coesel S."/>
            <person name="De Martino A."/>
            <person name="Detter J.C."/>
            <person name="Durkin C."/>
            <person name="Falciatore A."/>
            <person name="Fournet J."/>
            <person name="Haruta M."/>
            <person name="Huysman M.J."/>
            <person name="Jenkins B.D."/>
            <person name="Jiroutova K."/>
            <person name="Jorgensen R.E."/>
            <person name="Joubert Y."/>
            <person name="Kaplan A."/>
            <person name="Kroger N."/>
            <person name="Kroth P.G."/>
            <person name="La Roche J."/>
            <person name="Lindquist E."/>
            <person name="Lommer M."/>
            <person name="Martin-Jezequel V."/>
            <person name="Lopez P.J."/>
            <person name="Lucas S."/>
            <person name="Mangogna M."/>
            <person name="McGinnis K."/>
            <person name="Medlin L.K."/>
            <person name="Montsant A."/>
            <person name="Oudot-Le Secq M.P."/>
            <person name="Napoli C."/>
            <person name="Obornik M."/>
            <person name="Parker M.S."/>
            <person name="Petit J.L."/>
            <person name="Porcel B.M."/>
            <person name="Poulsen N."/>
            <person name="Robison M."/>
            <person name="Rychlewski L."/>
            <person name="Rynearson T.A."/>
            <person name="Schmutz J."/>
            <person name="Shapiro H."/>
            <person name="Siaut M."/>
            <person name="Stanley M."/>
            <person name="Sussman M.R."/>
            <person name="Taylor A.R."/>
            <person name="Vardi A."/>
            <person name="von Dassow P."/>
            <person name="Vyverman W."/>
            <person name="Willis A."/>
            <person name="Wyrwicz L.S."/>
            <person name="Rokhsar D.S."/>
            <person name="Weissenbach J."/>
            <person name="Armbrust E.V."/>
            <person name="Green B.R."/>
            <person name="Van de Peer Y."/>
            <person name="Grigoriev I.V."/>
        </authorList>
    </citation>
    <scope>NUCLEOTIDE SEQUENCE [LARGE SCALE GENOMIC DNA]</scope>
    <source>
        <strain evidence="6 7">CCAP 1055/1</strain>
    </source>
</reference>
<dbReference type="RefSeq" id="XP_002186499.1">
    <property type="nucleotide sequence ID" value="XM_002186463.1"/>
</dbReference>
<dbReference type="SMART" id="SM00534">
    <property type="entry name" value="MUTSac"/>
    <property type="match status" value="1"/>
</dbReference>
<dbReference type="Gene3D" id="3.40.50.300">
    <property type="entry name" value="P-loop containing nucleotide triphosphate hydrolases"/>
    <property type="match status" value="1"/>
</dbReference>
<dbReference type="GO" id="GO:0032301">
    <property type="term" value="C:MutSalpha complex"/>
    <property type="evidence" value="ECO:0007669"/>
    <property type="project" value="TreeGrafter"/>
</dbReference>
<gene>
    <name evidence="6" type="ORF">PHATR_7866</name>
</gene>
<keyword evidence="2" id="KW-0547">Nucleotide-binding</keyword>
<evidence type="ECO:0000256" key="2">
    <source>
        <dbReference type="ARBA" id="ARBA00022741"/>
    </source>
</evidence>
<dbReference type="GO" id="GO:0005524">
    <property type="term" value="F:ATP binding"/>
    <property type="evidence" value="ECO:0007669"/>
    <property type="project" value="UniProtKB-KW"/>
</dbReference>
<dbReference type="SUPFAM" id="SSF52540">
    <property type="entry name" value="P-loop containing nucleoside triphosphate hydrolases"/>
    <property type="match status" value="1"/>
</dbReference>
<feature type="non-terminal residue" evidence="6">
    <location>
        <position position="1"/>
    </location>
</feature>
<keyword evidence="7" id="KW-1185">Reference proteome</keyword>
<keyword evidence="4" id="KW-0238">DNA-binding</keyword>
<dbReference type="KEGG" id="pti:PHATR_7866"/>
<dbReference type="PANTHER" id="PTHR11361">
    <property type="entry name" value="DNA MISMATCH REPAIR PROTEIN MUTS FAMILY MEMBER"/>
    <property type="match status" value="1"/>
</dbReference>
<dbReference type="InterPro" id="IPR027417">
    <property type="entry name" value="P-loop_NTPase"/>
</dbReference>
<reference evidence="7" key="2">
    <citation type="submission" date="2008-08" db="EMBL/GenBank/DDBJ databases">
        <authorList>
            <consortium name="Diatom Consortium"/>
            <person name="Grigoriev I."/>
            <person name="Grimwood J."/>
            <person name="Kuo A."/>
            <person name="Otillar R.P."/>
            <person name="Salamov A."/>
            <person name="Detter J.C."/>
            <person name="Lindquist E."/>
            <person name="Shapiro H."/>
            <person name="Lucas S."/>
            <person name="Glavina del Rio T."/>
            <person name="Pitluck S."/>
            <person name="Rokhsar D."/>
            <person name="Bowler C."/>
        </authorList>
    </citation>
    <scope>GENOME REANNOTATION</scope>
    <source>
        <strain evidence="7">CCAP 1055/1</strain>
    </source>
</reference>
<dbReference type="GO" id="GO:0030983">
    <property type="term" value="F:mismatched DNA binding"/>
    <property type="evidence" value="ECO:0007669"/>
    <property type="project" value="InterPro"/>
</dbReference>
<evidence type="ECO:0000256" key="4">
    <source>
        <dbReference type="ARBA" id="ARBA00023125"/>
    </source>
</evidence>
<evidence type="ECO:0000313" key="7">
    <source>
        <dbReference type="Proteomes" id="UP000000759"/>
    </source>
</evidence>
<dbReference type="GO" id="GO:0006298">
    <property type="term" value="P:mismatch repair"/>
    <property type="evidence" value="ECO:0007669"/>
    <property type="project" value="InterPro"/>
</dbReference>
<proteinExistence type="inferred from homology"/>
<name>B5Y5N9_PHATC</name>
<dbReference type="EMBL" id="CP001142">
    <property type="protein sequence ID" value="ACI65969.1"/>
    <property type="molecule type" value="Genomic_DNA"/>
</dbReference>
<comment type="similarity">
    <text evidence="1">Belongs to the DNA mismatch repair MutS family.</text>
</comment>
<feature type="non-terminal residue" evidence="6">
    <location>
        <position position="134"/>
    </location>
</feature>
<dbReference type="STRING" id="556484.B5Y5N9"/>
<dbReference type="InParanoid" id="B5Y5N9"/>
<dbReference type="InterPro" id="IPR045076">
    <property type="entry name" value="MutS"/>
</dbReference>
<sequence>QRVVIISGPNGGGKTLAMKSFGLVCSLCKIGIPVPTNSKERPHVNFFDDIFTSIGDQQNVEKGQSTFMAQLSTYSKLITAVQRVDTAAISTPNTLILMDELGMGTEANAGGAIAQAVIEKLLESPSCHIVATTH</sequence>
<dbReference type="AlphaFoldDB" id="B5Y5N9"/>
<organism evidence="6 7">
    <name type="scientific">Phaeodactylum tricornutum (strain CCAP 1055/1)</name>
    <dbReference type="NCBI Taxonomy" id="556484"/>
    <lineage>
        <taxon>Eukaryota</taxon>
        <taxon>Sar</taxon>
        <taxon>Stramenopiles</taxon>
        <taxon>Ochrophyta</taxon>
        <taxon>Bacillariophyta</taxon>
        <taxon>Bacillariophyceae</taxon>
        <taxon>Bacillariophycidae</taxon>
        <taxon>Naviculales</taxon>
        <taxon>Phaeodactylaceae</taxon>
        <taxon>Phaeodactylum</taxon>
    </lineage>
</organism>
<dbReference type="PaxDb" id="2850-Phatr7866"/>
<evidence type="ECO:0000313" key="6">
    <source>
        <dbReference type="EMBL" id="ACI65969.1"/>
    </source>
</evidence>
<dbReference type="HOGENOM" id="CLU_322751_0_0_1"/>
<keyword evidence="3" id="KW-0067">ATP-binding</keyword>
<dbReference type="PANTHER" id="PTHR11361:SF148">
    <property type="entry name" value="DNA MISMATCH REPAIR PROTEIN MSH6"/>
    <property type="match status" value="1"/>
</dbReference>
<dbReference type="Pfam" id="PF00488">
    <property type="entry name" value="MutS_V"/>
    <property type="match status" value="1"/>
</dbReference>
<evidence type="ECO:0000256" key="1">
    <source>
        <dbReference type="ARBA" id="ARBA00006271"/>
    </source>
</evidence>
<accession>B5Y5N9</accession>
<dbReference type="GO" id="GO:0140664">
    <property type="term" value="F:ATP-dependent DNA damage sensor activity"/>
    <property type="evidence" value="ECO:0007669"/>
    <property type="project" value="InterPro"/>
</dbReference>
<protein>
    <recommendedName>
        <fullName evidence="5">DNA mismatch repair proteins mutS family domain-containing protein</fullName>
    </recommendedName>
</protein>
<evidence type="ECO:0000256" key="3">
    <source>
        <dbReference type="ARBA" id="ARBA00022840"/>
    </source>
</evidence>
<dbReference type="InterPro" id="IPR000432">
    <property type="entry name" value="DNA_mismatch_repair_MutS_C"/>
</dbReference>
<feature type="domain" description="DNA mismatch repair proteins mutS family" evidence="5">
    <location>
        <begin position="1"/>
        <end position="134"/>
    </location>
</feature>